<dbReference type="Proteomes" id="UP001519307">
    <property type="component" value="Unassembled WGS sequence"/>
</dbReference>
<organism evidence="5 6">
    <name type="scientific">Clostridium algifaecis</name>
    <dbReference type="NCBI Taxonomy" id="1472040"/>
    <lineage>
        <taxon>Bacteria</taxon>
        <taxon>Bacillati</taxon>
        <taxon>Bacillota</taxon>
        <taxon>Clostridia</taxon>
        <taxon>Eubacteriales</taxon>
        <taxon>Clostridiaceae</taxon>
        <taxon>Clostridium</taxon>
    </lineage>
</organism>
<dbReference type="Gene3D" id="3.40.50.970">
    <property type="match status" value="1"/>
</dbReference>
<evidence type="ECO:0000256" key="1">
    <source>
        <dbReference type="ARBA" id="ARBA00001964"/>
    </source>
</evidence>
<dbReference type="SUPFAM" id="SSF52518">
    <property type="entry name" value="Thiamin diphosphate-binding fold (THDP-binding)"/>
    <property type="match status" value="1"/>
</dbReference>
<comment type="cofactor">
    <cofactor evidence="1">
        <name>thiamine diphosphate</name>
        <dbReference type="ChEBI" id="CHEBI:58937"/>
    </cofactor>
</comment>
<dbReference type="InterPro" id="IPR005474">
    <property type="entry name" value="Transketolase_N"/>
</dbReference>
<gene>
    <name evidence="5" type="ORF">J2Z42_000181</name>
</gene>
<dbReference type="Pfam" id="PF00456">
    <property type="entry name" value="Transketolase_N"/>
    <property type="match status" value="1"/>
</dbReference>
<sequence>MLSKSEIKELKKFAIKIRMDTIKEIANFGAGHLGGAMSMVEVLAVLYGKVMRYDTKNPKWEDRDWFICSKGHSGPSLYATLAIKGFFPEDELMTLNQGGTKLPSHCNKDLTRGIDMSTGSLGQGSSLAVGVALGNKMDERDSYTYLMLGDGEIQEGQVWEAALYAAQKKLDHLIAFVDYNKKQLDGYVKDINDVGDVKAKFEAFRWHSQEIDGNDVEQVYAAIEEAKKVKGKPSVIVLDTIKAKGVPFAEKLKLNHHIKVSKEQLEETLKYLKQELEKVVQL</sequence>
<feature type="domain" description="Transketolase N-terminal" evidence="4">
    <location>
        <begin position="13"/>
        <end position="268"/>
    </location>
</feature>
<dbReference type="PANTHER" id="PTHR47514">
    <property type="entry name" value="TRANSKETOLASE N-TERMINAL SECTION-RELATED"/>
    <property type="match status" value="1"/>
</dbReference>
<dbReference type="PANTHER" id="PTHR47514:SF1">
    <property type="entry name" value="TRANSKETOLASE N-TERMINAL SECTION-RELATED"/>
    <property type="match status" value="1"/>
</dbReference>
<keyword evidence="5" id="KW-0808">Transferase</keyword>
<evidence type="ECO:0000256" key="2">
    <source>
        <dbReference type="ARBA" id="ARBA00007131"/>
    </source>
</evidence>
<comment type="similarity">
    <text evidence="2">Belongs to the transketolase family.</text>
</comment>
<name>A0ABS4KNA4_9CLOT</name>
<reference evidence="5 6" key="1">
    <citation type="submission" date="2021-03" db="EMBL/GenBank/DDBJ databases">
        <title>Genomic Encyclopedia of Type Strains, Phase IV (KMG-IV): sequencing the most valuable type-strain genomes for metagenomic binning, comparative biology and taxonomic classification.</title>
        <authorList>
            <person name="Goeker M."/>
        </authorList>
    </citation>
    <scope>NUCLEOTIDE SEQUENCE [LARGE SCALE GENOMIC DNA]</scope>
    <source>
        <strain evidence="5 6">DSM 28783</strain>
    </source>
</reference>
<dbReference type="EC" id="2.2.1.1" evidence="5"/>
<comment type="caution">
    <text evidence="5">The sequence shown here is derived from an EMBL/GenBank/DDBJ whole genome shotgun (WGS) entry which is preliminary data.</text>
</comment>
<evidence type="ECO:0000313" key="6">
    <source>
        <dbReference type="Proteomes" id="UP001519307"/>
    </source>
</evidence>
<dbReference type="CDD" id="cd02012">
    <property type="entry name" value="TPP_TK"/>
    <property type="match status" value="1"/>
</dbReference>
<evidence type="ECO:0000256" key="3">
    <source>
        <dbReference type="ARBA" id="ARBA00023052"/>
    </source>
</evidence>
<evidence type="ECO:0000313" key="5">
    <source>
        <dbReference type="EMBL" id="MBP2031516.1"/>
    </source>
</evidence>
<dbReference type="RefSeq" id="WP_209700472.1">
    <property type="nucleotide sequence ID" value="NZ_JAGGLM010000001.1"/>
</dbReference>
<dbReference type="GO" id="GO:0004802">
    <property type="term" value="F:transketolase activity"/>
    <property type="evidence" value="ECO:0007669"/>
    <property type="project" value="UniProtKB-EC"/>
</dbReference>
<dbReference type="EMBL" id="JAGGLM010000001">
    <property type="protein sequence ID" value="MBP2031516.1"/>
    <property type="molecule type" value="Genomic_DNA"/>
</dbReference>
<proteinExistence type="inferred from homology"/>
<accession>A0ABS4KNA4</accession>
<keyword evidence="3" id="KW-0786">Thiamine pyrophosphate</keyword>
<protein>
    <submittedName>
        <fullName evidence="5">Transketolase</fullName>
        <ecNumber evidence="5">2.2.1.1</ecNumber>
    </submittedName>
</protein>
<keyword evidence="6" id="KW-1185">Reference proteome</keyword>
<dbReference type="InterPro" id="IPR029061">
    <property type="entry name" value="THDP-binding"/>
</dbReference>
<evidence type="ECO:0000259" key="4">
    <source>
        <dbReference type="Pfam" id="PF00456"/>
    </source>
</evidence>